<evidence type="ECO:0000313" key="14">
    <source>
        <dbReference type="Proteomes" id="UP000659388"/>
    </source>
</evidence>
<evidence type="ECO:0000259" key="11">
    <source>
        <dbReference type="Pfam" id="PF04452"/>
    </source>
</evidence>
<evidence type="ECO:0000256" key="3">
    <source>
        <dbReference type="ARBA" id="ARBA00022490"/>
    </source>
</evidence>
<evidence type="ECO:0000259" key="12">
    <source>
        <dbReference type="Pfam" id="PF20260"/>
    </source>
</evidence>
<gene>
    <name evidence="13" type="ORF">JL102_04045</name>
</gene>
<evidence type="ECO:0000256" key="5">
    <source>
        <dbReference type="ARBA" id="ARBA00022603"/>
    </source>
</evidence>
<keyword evidence="3 10" id="KW-0963">Cytoplasm</keyword>
<feature type="domain" description="Ribosomal RNA small subunit methyltransferase E PUA-like" evidence="12">
    <location>
        <begin position="16"/>
        <end position="62"/>
    </location>
</feature>
<keyword evidence="5 10" id="KW-0489">Methyltransferase</keyword>
<dbReference type="Gene3D" id="3.40.1280.10">
    <property type="match status" value="1"/>
</dbReference>
<dbReference type="RefSeq" id="WP_202242871.1">
    <property type="nucleotide sequence ID" value="NZ_JAESIY010000002.1"/>
</dbReference>
<keyword evidence="14" id="KW-1185">Reference proteome</keyword>
<dbReference type="GO" id="GO:0005737">
    <property type="term" value="C:cytoplasm"/>
    <property type="evidence" value="ECO:0007669"/>
    <property type="project" value="UniProtKB-SubCell"/>
</dbReference>
<dbReference type="InterPro" id="IPR006700">
    <property type="entry name" value="RsmE"/>
</dbReference>
<evidence type="ECO:0000256" key="7">
    <source>
        <dbReference type="ARBA" id="ARBA00022691"/>
    </source>
</evidence>
<keyword evidence="6 10" id="KW-0808">Transferase</keyword>
<dbReference type="NCBIfam" id="NF008702">
    <property type="entry name" value="PRK11713.6-1"/>
    <property type="match status" value="1"/>
</dbReference>
<dbReference type="InterPro" id="IPR046887">
    <property type="entry name" value="RsmE_PUA-like"/>
</dbReference>
<dbReference type="NCBIfam" id="TIGR00046">
    <property type="entry name" value="RsmE family RNA methyltransferase"/>
    <property type="match status" value="1"/>
</dbReference>
<comment type="similarity">
    <text evidence="2 10">Belongs to the RNA methyltransferase RsmE family.</text>
</comment>
<evidence type="ECO:0000313" key="13">
    <source>
        <dbReference type="EMBL" id="MBL3655288.1"/>
    </source>
</evidence>
<dbReference type="Pfam" id="PF20260">
    <property type="entry name" value="PUA_4"/>
    <property type="match status" value="1"/>
</dbReference>
<evidence type="ECO:0000256" key="9">
    <source>
        <dbReference type="ARBA" id="ARBA00047944"/>
    </source>
</evidence>
<comment type="function">
    <text evidence="8 10">Specifically methylates the N3 position of the uracil ring of uridine 1498 (m3U1498) in 16S rRNA. Acts on the fully assembled 30S ribosomal subunit.</text>
</comment>
<name>A0A937F732_9BACT</name>
<dbReference type="InterPro" id="IPR046886">
    <property type="entry name" value="RsmE_MTase_dom"/>
</dbReference>
<dbReference type="GO" id="GO:0070042">
    <property type="term" value="F:rRNA (uridine-N3-)-methyltransferase activity"/>
    <property type="evidence" value="ECO:0007669"/>
    <property type="project" value="TreeGrafter"/>
</dbReference>
<comment type="caution">
    <text evidence="13">The sequence shown here is derived from an EMBL/GenBank/DDBJ whole genome shotgun (WGS) entry which is preliminary data.</text>
</comment>
<dbReference type="PIRSF" id="PIRSF015601">
    <property type="entry name" value="MTase_slr0722"/>
    <property type="match status" value="1"/>
</dbReference>
<comment type="catalytic activity">
    <reaction evidence="9 10">
        <text>uridine(1498) in 16S rRNA + S-adenosyl-L-methionine = N(3)-methyluridine(1498) in 16S rRNA + S-adenosyl-L-homocysteine + H(+)</text>
        <dbReference type="Rhea" id="RHEA:42920"/>
        <dbReference type="Rhea" id="RHEA-COMP:10283"/>
        <dbReference type="Rhea" id="RHEA-COMP:10284"/>
        <dbReference type="ChEBI" id="CHEBI:15378"/>
        <dbReference type="ChEBI" id="CHEBI:57856"/>
        <dbReference type="ChEBI" id="CHEBI:59789"/>
        <dbReference type="ChEBI" id="CHEBI:65315"/>
        <dbReference type="ChEBI" id="CHEBI:74502"/>
        <dbReference type="EC" id="2.1.1.193"/>
    </reaction>
</comment>
<organism evidence="13 14">
    <name type="scientific">Fulvivirga sediminis</name>
    <dbReference type="NCBI Taxonomy" id="2803949"/>
    <lineage>
        <taxon>Bacteria</taxon>
        <taxon>Pseudomonadati</taxon>
        <taxon>Bacteroidota</taxon>
        <taxon>Cytophagia</taxon>
        <taxon>Cytophagales</taxon>
        <taxon>Fulvivirgaceae</taxon>
        <taxon>Fulvivirga</taxon>
    </lineage>
</organism>
<dbReference type="Gene3D" id="2.40.240.20">
    <property type="entry name" value="Hypothetical PUA domain-like, domain 1"/>
    <property type="match status" value="1"/>
</dbReference>
<comment type="subcellular location">
    <subcellularLocation>
        <location evidence="1 10">Cytoplasm</location>
    </subcellularLocation>
</comment>
<dbReference type="InterPro" id="IPR029028">
    <property type="entry name" value="Alpha/beta_knot_MTases"/>
</dbReference>
<dbReference type="GO" id="GO:0070475">
    <property type="term" value="P:rRNA base methylation"/>
    <property type="evidence" value="ECO:0007669"/>
    <property type="project" value="TreeGrafter"/>
</dbReference>
<feature type="domain" description="Ribosomal RNA small subunit methyltransferase E methyltransferase" evidence="11">
    <location>
        <begin position="72"/>
        <end position="227"/>
    </location>
</feature>
<sequence>MPLFYQPNVTSGEHFLDGEESRHCVKVLRHSNGDAIEIIDGDGSKYTAVITNANHKKCEFNITEAIKKQHPPHYIHLAISPTKNMDRMEWLIEKIVEIGVQEVSFILCKNSERRVLKIDRLIKKAISAMKQSGQFYLPKIHELNSFDKFISDSVQEEKFIAYVDKSNQSFLHKAASAKSNYCILIGPEGDFTKEELQAAFDHQFNMVSLGPSTLRTETAGLAACHTLNLLNW</sequence>
<dbReference type="Proteomes" id="UP000659388">
    <property type="component" value="Unassembled WGS sequence"/>
</dbReference>
<evidence type="ECO:0000256" key="1">
    <source>
        <dbReference type="ARBA" id="ARBA00004496"/>
    </source>
</evidence>
<evidence type="ECO:0000256" key="2">
    <source>
        <dbReference type="ARBA" id="ARBA00005528"/>
    </source>
</evidence>
<dbReference type="PANTHER" id="PTHR30027">
    <property type="entry name" value="RIBOSOMAL RNA SMALL SUBUNIT METHYLTRANSFERASE E"/>
    <property type="match status" value="1"/>
</dbReference>
<evidence type="ECO:0000256" key="4">
    <source>
        <dbReference type="ARBA" id="ARBA00022552"/>
    </source>
</evidence>
<evidence type="ECO:0000256" key="10">
    <source>
        <dbReference type="PIRNR" id="PIRNR015601"/>
    </source>
</evidence>
<evidence type="ECO:0000256" key="8">
    <source>
        <dbReference type="ARBA" id="ARBA00025699"/>
    </source>
</evidence>
<dbReference type="InterPro" id="IPR029026">
    <property type="entry name" value="tRNA_m1G_MTases_N"/>
</dbReference>
<dbReference type="SUPFAM" id="SSF75217">
    <property type="entry name" value="alpha/beta knot"/>
    <property type="match status" value="1"/>
</dbReference>
<dbReference type="PANTHER" id="PTHR30027:SF3">
    <property type="entry name" value="16S RRNA (URACIL(1498)-N(3))-METHYLTRANSFERASE"/>
    <property type="match status" value="1"/>
</dbReference>
<proteinExistence type="inferred from homology"/>
<dbReference type="Pfam" id="PF04452">
    <property type="entry name" value="Methyltrans_RNA"/>
    <property type="match status" value="1"/>
</dbReference>
<evidence type="ECO:0000256" key="6">
    <source>
        <dbReference type="ARBA" id="ARBA00022679"/>
    </source>
</evidence>
<dbReference type="InterPro" id="IPR015947">
    <property type="entry name" value="PUA-like_sf"/>
</dbReference>
<dbReference type="CDD" id="cd18084">
    <property type="entry name" value="RsmE-like"/>
    <property type="match status" value="1"/>
</dbReference>
<accession>A0A937F732</accession>
<dbReference type="AlphaFoldDB" id="A0A937F732"/>
<protein>
    <recommendedName>
        <fullName evidence="10">Ribosomal RNA small subunit methyltransferase E</fullName>
        <ecNumber evidence="10">2.1.1.193</ecNumber>
    </recommendedName>
</protein>
<reference evidence="13" key="1">
    <citation type="submission" date="2021-01" db="EMBL/GenBank/DDBJ databases">
        <title>Fulvivirga kasyanovii gen. nov., sp nov., a novel member of the phylum Bacteroidetes isolated from seawater in a mussel farm.</title>
        <authorList>
            <person name="Zhao L.-H."/>
            <person name="Wang Z.-J."/>
        </authorList>
    </citation>
    <scope>NUCLEOTIDE SEQUENCE</scope>
    <source>
        <strain evidence="13">2943</strain>
    </source>
</reference>
<dbReference type="SUPFAM" id="SSF88697">
    <property type="entry name" value="PUA domain-like"/>
    <property type="match status" value="1"/>
</dbReference>
<keyword evidence="4 10" id="KW-0698">rRNA processing</keyword>
<keyword evidence="7 10" id="KW-0949">S-adenosyl-L-methionine</keyword>
<dbReference type="EMBL" id="JAESIY010000002">
    <property type="protein sequence ID" value="MBL3655288.1"/>
    <property type="molecule type" value="Genomic_DNA"/>
</dbReference>
<dbReference type="EC" id="2.1.1.193" evidence="10"/>